<evidence type="ECO:0000256" key="2">
    <source>
        <dbReference type="ARBA" id="ARBA00023315"/>
    </source>
</evidence>
<gene>
    <name evidence="4" type="ORF">ACFSM5_16755</name>
</gene>
<dbReference type="GO" id="GO:0016746">
    <property type="term" value="F:acyltransferase activity"/>
    <property type="evidence" value="ECO:0007669"/>
    <property type="project" value="UniProtKB-KW"/>
</dbReference>
<dbReference type="CDD" id="cd04301">
    <property type="entry name" value="NAT_SF"/>
    <property type="match status" value="1"/>
</dbReference>
<accession>A0ABW5DV36</accession>
<dbReference type="SUPFAM" id="SSF55729">
    <property type="entry name" value="Acyl-CoA N-acyltransferases (Nat)"/>
    <property type="match status" value="1"/>
</dbReference>
<evidence type="ECO:0000313" key="5">
    <source>
        <dbReference type="Proteomes" id="UP001597295"/>
    </source>
</evidence>
<dbReference type="InterPro" id="IPR016181">
    <property type="entry name" value="Acyl_CoA_acyltransferase"/>
</dbReference>
<evidence type="ECO:0000313" key="4">
    <source>
        <dbReference type="EMBL" id="MFD2264558.1"/>
    </source>
</evidence>
<dbReference type="PROSITE" id="PS51186">
    <property type="entry name" value="GNAT"/>
    <property type="match status" value="1"/>
</dbReference>
<comment type="caution">
    <text evidence="4">The sequence shown here is derived from an EMBL/GenBank/DDBJ whole genome shotgun (WGS) entry which is preliminary data.</text>
</comment>
<dbReference type="InterPro" id="IPR050832">
    <property type="entry name" value="Bact_Acetyltransf"/>
</dbReference>
<dbReference type="InterPro" id="IPR000182">
    <property type="entry name" value="GNAT_dom"/>
</dbReference>
<protein>
    <submittedName>
        <fullName evidence="4">GNAT family N-acetyltransferase</fullName>
        <ecNumber evidence="4">2.3.-.-</ecNumber>
    </submittedName>
</protein>
<dbReference type="PANTHER" id="PTHR43877">
    <property type="entry name" value="AMINOALKYLPHOSPHONATE N-ACETYLTRANSFERASE-RELATED-RELATED"/>
    <property type="match status" value="1"/>
</dbReference>
<dbReference type="Proteomes" id="UP001597295">
    <property type="component" value="Unassembled WGS sequence"/>
</dbReference>
<feature type="domain" description="N-acetyltransferase" evidence="3">
    <location>
        <begin position="3"/>
        <end position="167"/>
    </location>
</feature>
<keyword evidence="5" id="KW-1185">Reference proteome</keyword>
<keyword evidence="1 4" id="KW-0808">Transferase</keyword>
<sequence>MTVFIEEISAEALPGVSGELAEILLGCVKDGASIGFVEPFEVEDARTFWENHVSALKSGAKRLFIARKNGKIVGTAQLVIGQPANQQHRADVSKVLVDVGARRAGIGRALMQHLDLVARVAGKSLLVLDTRTGDPSEALYLGQGFTAFGIVPGYAAHAQTGMLEDCTFFYKTLG</sequence>
<dbReference type="EMBL" id="JBHUIP010000013">
    <property type="protein sequence ID" value="MFD2264558.1"/>
    <property type="molecule type" value="Genomic_DNA"/>
</dbReference>
<keyword evidence="2 4" id="KW-0012">Acyltransferase</keyword>
<dbReference type="Pfam" id="PF00583">
    <property type="entry name" value="Acetyltransf_1"/>
    <property type="match status" value="1"/>
</dbReference>
<reference evidence="5" key="1">
    <citation type="journal article" date="2019" name="Int. J. Syst. Evol. Microbiol.">
        <title>The Global Catalogue of Microorganisms (GCM) 10K type strain sequencing project: providing services to taxonomists for standard genome sequencing and annotation.</title>
        <authorList>
            <consortium name="The Broad Institute Genomics Platform"/>
            <consortium name="The Broad Institute Genome Sequencing Center for Infectious Disease"/>
            <person name="Wu L."/>
            <person name="Ma J."/>
        </authorList>
    </citation>
    <scope>NUCLEOTIDE SEQUENCE [LARGE SCALE GENOMIC DNA]</scope>
    <source>
        <strain evidence="5">CGMCC 1.19062</strain>
    </source>
</reference>
<name>A0ABW5DV36_9PROT</name>
<organism evidence="4 5">
    <name type="scientific">Lacibacterium aquatile</name>
    <dbReference type="NCBI Taxonomy" id="1168082"/>
    <lineage>
        <taxon>Bacteria</taxon>
        <taxon>Pseudomonadati</taxon>
        <taxon>Pseudomonadota</taxon>
        <taxon>Alphaproteobacteria</taxon>
        <taxon>Rhodospirillales</taxon>
        <taxon>Rhodospirillaceae</taxon>
    </lineage>
</organism>
<dbReference type="Gene3D" id="3.40.630.30">
    <property type="match status" value="1"/>
</dbReference>
<evidence type="ECO:0000259" key="3">
    <source>
        <dbReference type="PROSITE" id="PS51186"/>
    </source>
</evidence>
<dbReference type="RefSeq" id="WP_379877649.1">
    <property type="nucleotide sequence ID" value="NZ_JBHUIP010000013.1"/>
</dbReference>
<proteinExistence type="predicted"/>
<dbReference type="EC" id="2.3.-.-" evidence="4"/>
<evidence type="ECO:0000256" key="1">
    <source>
        <dbReference type="ARBA" id="ARBA00022679"/>
    </source>
</evidence>